<organism evidence="2 3">
    <name type="scientific">Genlisea aurea</name>
    <dbReference type="NCBI Taxonomy" id="192259"/>
    <lineage>
        <taxon>Eukaryota</taxon>
        <taxon>Viridiplantae</taxon>
        <taxon>Streptophyta</taxon>
        <taxon>Embryophyta</taxon>
        <taxon>Tracheophyta</taxon>
        <taxon>Spermatophyta</taxon>
        <taxon>Magnoliopsida</taxon>
        <taxon>eudicotyledons</taxon>
        <taxon>Gunneridae</taxon>
        <taxon>Pentapetalae</taxon>
        <taxon>asterids</taxon>
        <taxon>lamiids</taxon>
        <taxon>Lamiales</taxon>
        <taxon>Lentibulariaceae</taxon>
        <taxon>Genlisea</taxon>
    </lineage>
</organism>
<protein>
    <submittedName>
        <fullName evidence="2">Uncharacterized protein</fullName>
    </submittedName>
</protein>
<keyword evidence="1" id="KW-0812">Transmembrane</keyword>
<dbReference type="EMBL" id="AUSU01010211">
    <property type="protein sequence ID" value="EPS57453.1"/>
    <property type="molecule type" value="Genomic_DNA"/>
</dbReference>
<dbReference type="AlphaFoldDB" id="S8D486"/>
<dbReference type="Proteomes" id="UP000015453">
    <property type="component" value="Unassembled WGS sequence"/>
</dbReference>
<evidence type="ECO:0000313" key="2">
    <source>
        <dbReference type="EMBL" id="EPS57453.1"/>
    </source>
</evidence>
<gene>
    <name evidence="2" type="ORF">M569_17364</name>
</gene>
<reference evidence="2 3" key="1">
    <citation type="journal article" date="2013" name="BMC Genomics">
        <title>The miniature genome of a carnivorous plant Genlisea aurea contains a low number of genes and short non-coding sequences.</title>
        <authorList>
            <person name="Leushkin E.V."/>
            <person name="Sutormin R.A."/>
            <person name="Nabieva E.R."/>
            <person name="Penin A.A."/>
            <person name="Kondrashov A.S."/>
            <person name="Logacheva M.D."/>
        </authorList>
    </citation>
    <scope>NUCLEOTIDE SEQUENCE [LARGE SCALE GENOMIC DNA]</scope>
</reference>
<comment type="caution">
    <text evidence="2">The sequence shown here is derived from an EMBL/GenBank/DDBJ whole genome shotgun (WGS) entry which is preliminary data.</text>
</comment>
<sequence length="129" mass="14987">MPQPQKTCQEVTHQRRTLFLLLSPPLMMNLLQMRMSFNRFLPLLPTMRLILGLMNSKLTILHQLSWIRAPWFLVVVRGHGILRIGYVITLSLVILLHLLSISPLYIISISFENRAHITRPRRILDGSPL</sequence>
<proteinExistence type="predicted"/>
<feature type="transmembrane region" description="Helical" evidence="1">
    <location>
        <begin position="84"/>
        <end position="111"/>
    </location>
</feature>
<evidence type="ECO:0000256" key="1">
    <source>
        <dbReference type="SAM" id="Phobius"/>
    </source>
</evidence>
<name>S8D486_9LAMI</name>
<keyword evidence="1" id="KW-0472">Membrane</keyword>
<accession>S8D486</accession>
<keyword evidence="1" id="KW-1133">Transmembrane helix</keyword>
<keyword evidence="3" id="KW-1185">Reference proteome</keyword>
<evidence type="ECO:0000313" key="3">
    <source>
        <dbReference type="Proteomes" id="UP000015453"/>
    </source>
</evidence>